<name>A0ABQ5S2V8_9CHLO</name>
<reference evidence="1 2" key="1">
    <citation type="journal article" date="2023" name="IScience">
        <title>Expanded male sex-determining region conserved during the evolution of homothallism in the green alga Volvox.</title>
        <authorList>
            <person name="Yamamoto K."/>
            <person name="Matsuzaki R."/>
            <person name="Mahakham W."/>
            <person name="Heman W."/>
            <person name="Sekimoto H."/>
            <person name="Kawachi M."/>
            <person name="Minakuchi Y."/>
            <person name="Toyoda A."/>
            <person name="Nozaki H."/>
        </authorList>
    </citation>
    <scope>NUCLEOTIDE SEQUENCE [LARGE SCALE GENOMIC DNA]</scope>
    <source>
        <strain evidence="1 2">NIES-4468</strain>
    </source>
</reference>
<dbReference type="EMBL" id="BSDZ01000016">
    <property type="protein sequence ID" value="GLI63778.1"/>
    <property type="molecule type" value="Genomic_DNA"/>
</dbReference>
<proteinExistence type="predicted"/>
<evidence type="ECO:0000313" key="1">
    <source>
        <dbReference type="EMBL" id="GLI63778.1"/>
    </source>
</evidence>
<protein>
    <submittedName>
        <fullName evidence="1">Uncharacterized protein</fullName>
    </submittedName>
</protein>
<dbReference type="InterPro" id="IPR016621">
    <property type="entry name" value="UCP014543"/>
</dbReference>
<accession>A0ABQ5S2V8</accession>
<organism evidence="1 2">
    <name type="scientific">Volvox africanus</name>
    <dbReference type="NCBI Taxonomy" id="51714"/>
    <lineage>
        <taxon>Eukaryota</taxon>
        <taxon>Viridiplantae</taxon>
        <taxon>Chlorophyta</taxon>
        <taxon>core chlorophytes</taxon>
        <taxon>Chlorophyceae</taxon>
        <taxon>CS clade</taxon>
        <taxon>Chlamydomonadales</taxon>
        <taxon>Volvocaceae</taxon>
        <taxon>Volvox</taxon>
    </lineage>
</organism>
<dbReference type="PANTHER" id="PTHR35732">
    <property type="entry name" value="OS10G0545100 PROTEIN"/>
    <property type="match status" value="1"/>
</dbReference>
<keyword evidence="2" id="KW-1185">Reference proteome</keyword>
<dbReference type="Pfam" id="PF12646">
    <property type="entry name" value="DUF3783"/>
    <property type="match status" value="1"/>
</dbReference>
<dbReference type="PANTHER" id="PTHR35732:SF1">
    <property type="entry name" value="OS10G0545100 PROTEIN"/>
    <property type="match status" value="1"/>
</dbReference>
<gene>
    <name evidence="1" type="ORF">VaNZ11_006859</name>
</gene>
<dbReference type="Proteomes" id="UP001165090">
    <property type="component" value="Unassembled WGS sequence"/>
</dbReference>
<sequence length="311" mass="34387">MQTILRQPRHAGRCKVSTHSCRKNYFAGLTTLFIAKNPATSLRDVQAYGFFDGLKKILSGSDNSSKPQISSQDIDLEGAEEAEGADMKRLDSESGGLAEDQSVFGPLAVLLVGFMAEEVEQFRTTMLEIEADMVKIVPCSPSMMGGTLQQALESEFPKYEQVQLHAPTRPSCVLPLVPNPLYWTDAWCINVRFTYSVIATPASRTYNDAAVILTFRLKRVYLHLQPLLGTRRTVFLSGMVGAEVVEVIAAYKEAGMPPTVWAAAVPNNYTRLVKDLVDEVHADNTAMVRRAQEAQARQAAQQEVEMGDRQL</sequence>
<evidence type="ECO:0000313" key="2">
    <source>
        <dbReference type="Proteomes" id="UP001165090"/>
    </source>
</evidence>
<comment type="caution">
    <text evidence="1">The sequence shown here is derived from an EMBL/GenBank/DDBJ whole genome shotgun (WGS) entry which is preliminary data.</text>
</comment>